<organism evidence="2 3">
    <name type="scientific">Suillus discolor</name>
    <dbReference type="NCBI Taxonomy" id="1912936"/>
    <lineage>
        <taxon>Eukaryota</taxon>
        <taxon>Fungi</taxon>
        <taxon>Dikarya</taxon>
        <taxon>Basidiomycota</taxon>
        <taxon>Agaricomycotina</taxon>
        <taxon>Agaricomycetes</taxon>
        <taxon>Agaricomycetidae</taxon>
        <taxon>Boletales</taxon>
        <taxon>Suillineae</taxon>
        <taxon>Suillaceae</taxon>
        <taxon>Suillus</taxon>
    </lineage>
</organism>
<dbReference type="GeneID" id="64703394"/>
<keyword evidence="3" id="KW-1185">Reference proteome</keyword>
<gene>
    <name evidence="2" type="ORF">F5147DRAFT_770272</name>
</gene>
<evidence type="ECO:0000313" key="2">
    <source>
        <dbReference type="EMBL" id="KAG2114291.1"/>
    </source>
</evidence>
<protein>
    <submittedName>
        <fullName evidence="2">Uncharacterized protein</fullName>
    </submittedName>
</protein>
<reference evidence="2" key="1">
    <citation type="journal article" date="2020" name="New Phytol.">
        <title>Comparative genomics reveals dynamic genome evolution in host specialist ectomycorrhizal fungi.</title>
        <authorList>
            <person name="Lofgren L.A."/>
            <person name="Nguyen N.H."/>
            <person name="Vilgalys R."/>
            <person name="Ruytinx J."/>
            <person name="Liao H.L."/>
            <person name="Branco S."/>
            <person name="Kuo A."/>
            <person name="LaButti K."/>
            <person name="Lipzen A."/>
            <person name="Andreopoulos W."/>
            <person name="Pangilinan J."/>
            <person name="Riley R."/>
            <person name="Hundley H."/>
            <person name="Na H."/>
            <person name="Barry K."/>
            <person name="Grigoriev I.V."/>
            <person name="Stajich J.E."/>
            <person name="Kennedy P.G."/>
        </authorList>
    </citation>
    <scope>NUCLEOTIDE SEQUENCE</scope>
    <source>
        <strain evidence="2">FC423</strain>
    </source>
</reference>
<dbReference type="AlphaFoldDB" id="A0A9P7FF80"/>
<name>A0A9P7FF80_9AGAM</name>
<evidence type="ECO:0000256" key="1">
    <source>
        <dbReference type="SAM" id="MobiDB-lite"/>
    </source>
</evidence>
<feature type="region of interest" description="Disordered" evidence="1">
    <location>
        <begin position="163"/>
        <end position="197"/>
    </location>
</feature>
<proteinExistence type="predicted"/>
<sequence length="403" mass="44015">MTNCAVGADGALKDASEIQWFNDADDDTPITPPPAKDSLAVLMQGGRQPASIKGGTRRSSCPFKPSARLRAADNTSPELSSGTRPRKRALSSADDAPIKKVAIRAAPEEDDLDDNLIPPIADGDDSSADDSEYTNNLDNKAEEADDTKEAYCYDKRSCHVTVTHTRRPSHSKMQTTRPAKHPGGQIAQPISGPFSQKRKGVSTQTLEHLRMAGGAIFASTDAGLPAHQSFFKGSISTRHTHISRNPKCHFPVYKSRCEAQDIALNERAIPASVRNSSEHQKTLDGSLAPKIPQFTKAGLMDYIVELIVSKDEAIQLIDKGPFHRLLQYLCPNLSDGAIPHHTKTCEEILERARLAVKTIKDKLAHIDSKISMMFDSWTSLIGDPFLSVTAHYIDAPTDKPQEC</sequence>
<accession>A0A9P7FF80</accession>
<dbReference type="Proteomes" id="UP000823399">
    <property type="component" value="Unassembled WGS sequence"/>
</dbReference>
<feature type="region of interest" description="Disordered" evidence="1">
    <location>
        <begin position="23"/>
        <end position="146"/>
    </location>
</feature>
<dbReference type="OrthoDB" id="1607513at2759"/>
<dbReference type="EMBL" id="JABBWM010000010">
    <property type="protein sequence ID" value="KAG2114291.1"/>
    <property type="molecule type" value="Genomic_DNA"/>
</dbReference>
<dbReference type="RefSeq" id="XP_041296404.1">
    <property type="nucleotide sequence ID" value="XM_041441135.1"/>
</dbReference>
<feature type="compositionally biased region" description="Polar residues" evidence="1">
    <location>
        <begin position="73"/>
        <end position="83"/>
    </location>
</feature>
<comment type="caution">
    <text evidence="2">The sequence shown here is derived from an EMBL/GenBank/DDBJ whole genome shotgun (WGS) entry which is preliminary data.</text>
</comment>
<evidence type="ECO:0000313" key="3">
    <source>
        <dbReference type="Proteomes" id="UP000823399"/>
    </source>
</evidence>
<feature type="compositionally biased region" description="Acidic residues" evidence="1">
    <location>
        <begin position="122"/>
        <end position="132"/>
    </location>
</feature>